<keyword evidence="3" id="KW-0456">Lyase</keyword>
<gene>
    <name evidence="8" type="ORF">ACHHYP_04279</name>
</gene>
<keyword evidence="9" id="KW-1185">Reference proteome</keyword>
<evidence type="ECO:0000256" key="5">
    <source>
        <dbReference type="ARBA" id="ARBA00029543"/>
    </source>
</evidence>
<evidence type="ECO:0000256" key="2">
    <source>
        <dbReference type="ARBA" id="ARBA00022801"/>
    </source>
</evidence>
<keyword evidence="4" id="KW-0539">Nucleus</keyword>
<accession>A0A1V9Z1I4</accession>
<organism evidence="8 9">
    <name type="scientific">Achlya hypogyna</name>
    <name type="common">Oomycete</name>
    <name type="synonym">Protoachlya hypogyna</name>
    <dbReference type="NCBI Taxonomy" id="1202772"/>
    <lineage>
        <taxon>Eukaryota</taxon>
        <taxon>Sar</taxon>
        <taxon>Stramenopiles</taxon>
        <taxon>Oomycota</taxon>
        <taxon>Saprolegniomycetes</taxon>
        <taxon>Saprolegniales</taxon>
        <taxon>Achlyaceae</taxon>
        <taxon>Achlya</taxon>
    </lineage>
</organism>
<evidence type="ECO:0000313" key="8">
    <source>
        <dbReference type="EMBL" id="OQR91878.1"/>
    </source>
</evidence>
<keyword evidence="2" id="KW-0378">Hydrolase</keyword>
<dbReference type="PANTHER" id="PTHR13522">
    <property type="entry name" value="U6 SNRNA PHOSPHODIESTERASE 1"/>
    <property type="match status" value="1"/>
</dbReference>
<dbReference type="EMBL" id="JNBR01000497">
    <property type="protein sequence ID" value="OQR91878.1"/>
    <property type="molecule type" value="Genomic_DNA"/>
</dbReference>
<dbReference type="GO" id="GO:0016829">
    <property type="term" value="F:lyase activity"/>
    <property type="evidence" value="ECO:0007669"/>
    <property type="project" value="UniProtKB-KW"/>
</dbReference>
<name>A0A1V9Z1I4_ACHHY</name>
<protein>
    <recommendedName>
        <fullName evidence="5">U6 snRNA phosphodiesterase 1</fullName>
    </recommendedName>
    <alternativeName>
        <fullName evidence="6">3'-5' RNA exonuclease USB1</fullName>
    </alternativeName>
</protein>
<dbReference type="Proteomes" id="UP000243579">
    <property type="component" value="Unassembled WGS sequence"/>
</dbReference>
<dbReference type="Pfam" id="PF09749">
    <property type="entry name" value="HVSL"/>
    <property type="match status" value="1"/>
</dbReference>
<evidence type="ECO:0000256" key="7">
    <source>
        <dbReference type="SAM" id="MobiDB-lite"/>
    </source>
</evidence>
<dbReference type="GO" id="GO:0034477">
    <property type="term" value="P:U6 snRNA 3'-end processing"/>
    <property type="evidence" value="ECO:0007669"/>
    <property type="project" value="InterPro"/>
</dbReference>
<dbReference type="STRING" id="1202772.A0A1V9Z1I4"/>
<dbReference type="PANTHER" id="PTHR13522:SF3">
    <property type="entry name" value="U6 SNRNA PHOSPHODIESTERASE 1"/>
    <property type="match status" value="1"/>
</dbReference>
<feature type="region of interest" description="Disordered" evidence="7">
    <location>
        <begin position="1"/>
        <end position="27"/>
    </location>
</feature>
<dbReference type="GO" id="GO:0005634">
    <property type="term" value="C:nucleus"/>
    <property type="evidence" value="ECO:0007669"/>
    <property type="project" value="TreeGrafter"/>
</dbReference>
<evidence type="ECO:0000313" key="9">
    <source>
        <dbReference type="Proteomes" id="UP000243579"/>
    </source>
</evidence>
<proteinExistence type="predicted"/>
<dbReference type="OrthoDB" id="49151at2759"/>
<comment type="caution">
    <text evidence="8">The sequence shown here is derived from an EMBL/GenBank/DDBJ whole genome shotgun (WGS) entry which is preliminary data.</text>
</comment>
<sequence length="251" mass="28145">MASLVAYSESDSSSSDEDAGPCKRQRVGDAPTWTRNFAHVDGNWPSYVYFNGAVLRKNCHLIPIVVPMTAPMRTMMEHAIEQVDKAYAGRSLELISMDDPRSRPKKDTNENPSFHLSLSRTFVLTFDQIEPFVKALRLALKYRKRQRVGFQGHRILINDERTRLFAAIPVIQGKAEVCHIIACVDRVMVEFGLEPYYANPVPHVSVASTPVVPDENAVETKASTPPPVVYHDCSVVAVTIGNKHYQIPLLR</sequence>
<evidence type="ECO:0000256" key="1">
    <source>
        <dbReference type="ARBA" id="ARBA00022722"/>
    </source>
</evidence>
<evidence type="ECO:0000256" key="3">
    <source>
        <dbReference type="ARBA" id="ARBA00023239"/>
    </source>
</evidence>
<dbReference type="InterPro" id="IPR027521">
    <property type="entry name" value="Usb1"/>
</dbReference>
<dbReference type="GO" id="GO:0000175">
    <property type="term" value="F:3'-5'-RNA exonuclease activity"/>
    <property type="evidence" value="ECO:0007669"/>
    <property type="project" value="TreeGrafter"/>
</dbReference>
<evidence type="ECO:0000256" key="4">
    <source>
        <dbReference type="ARBA" id="ARBA00023242"/>
    </source>
</evidence>
<keyword evidence="1" id="KW-0540">Nuclease</keyword>
<dbReference type="Gene3D" id="3.90.1140.10">
    <property type="entry name" value="Cyclic phosphodiesterase"/>
    <property type="match status" value="1"/>
</dbReference>
<dbReference type="AlphaFoldDB" id="A0A1V9Z1I4"/>
<reference evidence="8 9" key="1">
    <citation type="journal article" date="2014" name="Genome Biol. Evol.">
        <title>The secreted proteins of Achlya hypogyna and Thraustotheca clavata identify the ancestral oomycete secretome and reveal gene acquisitions by horizontal gene transfer.</title>
        <authorList>
            <person name="Misner I."/>
            <person name="Blouin N."/>
            <person name="Leonard G."/>
            <person name="Richards T.A."/>
            <person name="Lane C.E."/>
        </authorList>
    </citation>
    <scope>NUCLEOTIDE SEQUENCE [LARGE SCALE GENOMIC DNA]</scope>
    <source>
        <strain evidence="8 9">ATCC 48635</strain>
    </source>
</reference>
<evidence type="ECO:0000256" key="6">
    <source>
        <dbReference type="ARBA" id="ARBA00030030"/>
    </source>
</evidence>